<keyword evidence="3 5" id="KW-0472">Membrane</keyword>
<comment type="subcellular location">
    <subcellularLocation>
        <location evidence="1">Membrane</location>
    </subcellularLocation>
</comment>
<dbReference type="GO" id="GO:0004888">
    <property type="term" value="F:transmembrane signaling receptor activity"/>
    <property type="evidence" value="ECO:0007669"/>
    <property type="project" value="TreeGrafter"/>
</dbReference>
<dbReference type="Proteomes" id="UP000515161">
    <property type="component" value="Unplaced"/>
</dbReference>
<feature type="domain" description="Immunoglobulin" evidence="7">
    <location>
        <begin position="142"/>
        <end position="238"/>
    </location>
</feature>
<evidence type="ECO:0000256" key="6">
    <source>
        <dbReference type="SAM" id="SignalP"/>
    </source>
</evidence>
<dbReference type="Gene3D" id="2.60.40.10">
    <property type="entry name" value="Immunoglobulins"/>
    <property type="match status" value="2"/>
</dbReference>
<keyword evidence="8" id="KW-1185">Reference proteome</keyword>
<dbReference type="InterPro" id="IPR050671">
    <property type="entry name" value="CD300_family_receptors"/>
</dbReference>
<dbReference type="PANTHER" id="PTHR11860">
    <property type="entry name" value="POLYMERIC-IMMUNOGLOBULIN RECEPTOR"/>
    <property type="match status" value="1"/>
</dbReference>
<dbReference type="InterPro" id="IPR036179">
    <property type="entry name" value="Ig-like_dom_sf"/>
</dbReference>
<evidence type="ECO:0000313" key="9">
    <source>
        <dbReference type="RefSeq" id="XP_034060321.1"/>
    </source>
</evidence>
<feature type="chain" id="PRO_5027626547" evidence="6">
    <location>
        <begin position="24"/>
        <end position="383"/>
    </location>
</feature>
<dbReference type="PANTHER" id="PTHR11860:SF4">
    <property type="entry name" value="TRANSMEMBRANE DOMAIN-CONTAINING PROTEIN TMIGD3"/>
    <property type="match status" value="1"/>
</dbReference>
<evidence type="ECO:0000256" key="5">
    <source>
        <dbReference type="SAM" id="Phobius"/>
    </source>
</evidence>
<evidence type="ECO:0000256" key="3">
    <source>
        <dbReference type="ARBA" id="ARBA00023136"/>
    </source>
</evidence>
<dbReference type="RefSeq" id="XP_034060321.1">
    <property type="nucleotide sequence ID" value="XM_034204430.1"/>
</dbReference>
<feature type="region of interest" description="Disordered" evidence="4">
    <location>
        <begin position="243"/>
        <end position="277"/>
    </location>
</feature>
<keyword evidence="2 5" id="KW-0812">Transmembrane</keyword>
<evidence type="ECO:0000313" key="8">
    <source>
        <dbReference type="Proteomes" id="UP000515161"/>
    </source>
</evidence>
<keyword evidence="6" id="KW-0732">Signal</keyword>
<evidence type="ECO:0000256" key="1">
    <source>
        <dbReference type="ARBA" id="ARBA00004370"/>
    </source>
</evidence>
<sequence length="383" mass="42163">MKVSHTLICFFLLFCEYFSLFSSLQGNTGLASAQLSFYSVTEGEDVRVVCSIPSYIGREFFCKEKCEEEDILIETTDAKAYQRGRYSIDHKPKDFVVTITQLTKSDSGKYGCGSTASSSRNASTCIEIIVVDAKLVADPSAEKTIDARTAENIVVECSFTRSGTRRYLCKEECEGDILVETTSDTYTKKDRYSIRHVKGGFVFVSIDQLTQSDSGWYRCGLDRPDSKDPYQRFRLIVTDALTTSPPSSSISSASSTTTNQSESSTTTPASSKTTEHPEETKGVILYVSLTLVVLVIVSSLSVLVFCRKRICKAKKPREETQCASAPEAEDDPSQHTYSEIILVSVGSSHSGFHGDAECVIYSVPRVEASSDEPPLYSTVNDPQ</sequence>
<feature type="domain" description="Immunoglobulin" evidence="7">
    <location>
        <begin position="35"/>
        <end position="131"/>
    </location>
</feature>
<accession>A0A6P8T9E5</accession>
<dbReference type="InterPro" id="IPR013783">
    <property type="entry name" value="Ig-like_fold"/>
</dbReference>
<reference evidence="9" key="1">
    <citation type="submission" date="2025-08" db="UniProtKB">
        <authorList>
            <consortium name="RefSeq"/>
        </authorList>
    </citation>
    <scope>IDENTIFICATION</scope>
</reference>
<dbReference type="GeneID" id="117538584"/>
<dbReference type="InterPro" id="IPR013106">
    <property type="entry name" value="Ig_V-set"/>
</dbReference>
<feature type="signal peptide" evidence="6">
    <location>
        <begin position="1"/>
        <end position="23"/>
    </location>
</feature>
<keyword evidence="5" id="KW-1133">Transmembrane helix</keyword>
<name>A0A6P8T9E5_GYMAC</name>
<evidence type="ECO:0000256" key="4">
    <source>
        <dbReference type="SAM" id="MobiDB-lite"/>
    </source>
</evidence>
<dbReference type="Pfam" id="PF07686">
    <property type="entry name" value="V-set"/>
    <property type="match status" value="2"/>
</dbReference>
<dbReference type="InterPro" id="IPR003599">
    <property type="entry name" value="Ig_sub"/>
</dbReference>
<evidence type="ECO:0000259" key="7">
    <source>
        <dbReference type="SMART" id="SM00409"/>
    </source>
</evidence>
<dbReference type="GO" id="GO:0005886">
    <property type="term" value="C:plasma membrane"/>
    <property type="evidence" value="ECO:0007669"/>
    <property type="project" value="TreeGrafter"/>
</dbReference>
<organism evidence="8 9">
    <name type="scientific">Gymnodraco acuticeps</name>
    <name type="common">Antarctic dragonfish</name>
    <dbReference type="NCBI Taxonomy" id="8218"/>
    <lineage>
        <taxon>Eukaryota</taxon>
        <taxon>Metazoa</taxon>
        <taxon>Chordata</taxon>
        <taxon>Craniata</taxon>
        <taxon>Vertebrata</taxon>
        <taxon>Euteleostomi</taxon>
        <taxon>Actinopterygii</taxon>
        <taxon>Neopterygii</taxon>
        <taxon>Teleostei</taxon>
        <taxon>Neoteleostei</taxon>
        <taxon>Acanthomorphata</taxon>
        <taxon>Eupercaria</taxon>
        <taxon>Perciformes</taxon>
        <taxon>Notothenioidei</taxon>
        <taxon>Bathydraconidae</taxon>
        <taxon>Gymnodraco</taxon>
    </lineage>
</organism>
<feature type="transmembrane region" description="Helical" evidence="5">
    <location>
        <begin position="283"/>
        <end position="306"/>
    </location>
</feature>
<gene>
    <name evidence="9" type="primary">LOC117538584</name>
</gene>
<dbReference type="SUPFAM" id="SSF48726">
    <property type="entry name" value="Immunoglobulin"/>
    <property type="match status" value="2"/>
</dbReference>
<feature type="compositionally biased region" description="Low complexity" evidence="4">
    <location>
        <begin position="243"/>
        <end position="272"/>
    </location>
</feature>
<evidence type="ECO:0000256" key="2">
    <source>
        <dbReference type="ARBA" id="ARBA00022692"/>
    </source>
</evidence>
<dbReference type="AlphaFoldDB" id="A0A6P8T9E5"/>
<protein>
    <submittedName>
        <fullName evidence="9">CMRF35-like molecule 8 isoform X2</fullName>
    </submittedName>
</protein>
<dbReference type="SMART" id="SM00409">
    <property type="entry name" value="IG"/>
    <property type="match status" value="2"/>
</dbReference>
<proteinExistence type="predicted"/>